<feature type="region of interest" description="Disordered" evidence="1">
    <location>
        <begin position="1"/>
        <end position="21"/>
    </location>
</feature>
<gene>
    <name evidence="4" type="ORF">Bca52824_067124</name>
</gene>
<dbReference type="PANTHER" id="PTHR34146">
    <property type="entry name" value="POLYNUCLEOTIDYL TRANSFERASE, RIBONUCLEASE H-LIKE SUPERFAMILY PROTEIN-RELATED"/>
    <property type="match status" value="1"/>
</dbReference>
<feature type="compositionally biased region" description="Basic and acidic residues" evidence="1">
    <location>
        <begin position="625"/>
        <end position="636"/>
    </location>
</feature>
<dbReference type="PANTHER" id="PTHR34146:SF3">
    <property type="entry name" value="POLYNUCLEOTIDYL TRANSFERASE, RIBONUCLEASE H-LIKE SUPERFAMILY PROTEIN"/>
    <property type="match status" value="1"/>
</dbReference>
<dbReference type="InterPro" id="IPR025558">
    <property type="entry name" value="DUF4283"/>
</dbReference>
<protein>
    <recommendedName>
        <fullName evidence="6">RNase H type-1 domain-containing protein</fullName>
    </recommendedName>
</protein>
<feature type="compositionally biased region" description="Basic and acidic residues" evidence="1">
    <location>
        <begin position="266"/>
        <end position="287"/>
    </location>
</feature>
<evidence type="ECO:0000313" key="5">
    <source>
        <dbReference type="Proteomes" id="UP000886595"/>
    </source>
</evidence>
<evidence type="ECO:0000259" key="2">
    <source>
        <dbReference type="Pfam" id="PF13456"/>
    </source>
</evidence>
<sequence>MNRSSGYREKGDGSKTGRRRLDKKEDEIIPIPEFDYSDLIDKYKLSLVGRMFHIYGRSVDALIKHMPKRHIWDVEGKVRGTNLGNNKFQFDFDCEQDLQKVLQRRPCHFNKWSFSLERWTPTIREDFPNSMLFWVVVSGVDVDGGRVRVYVNADEPLQFERRAGFANGDVIRVTLKYEDLHALIAFTCKRISHEEGTCPELSETQKEKNRLARIEQKKKEDKATREVFSFPSRYRHESVRSPDRNCLHVKQYGRNAPRDLQGAYARRGERSPQDLRDRITGHREAESKNAWNRLDKNSVSNDPRDRARYHPYHRGKEYDYSKREDEQSRSRVLSGHSNWNNNDKMIQHSVHPRDSQSVSRYSSGRRISPDSQRTLIVHYVGQSDRGYNRDLPRVSTQRINREWRPVRPSQGGDRKSPGEVMESGEKEMEAERRRIEKGKKSASHRRSKLIICEPVINNNPEMVQRSTVVVTAVQPETRVHDVHNRIQGGNVDDGMGKEKEQVKSTEGAESSVQVPEEDEEYMDEEAFEKMVELYTDPEPVLDEEMLNIDDLMEEEQELERKEKERESSNKKRELQQNTERMETRGEREEDDIRGQQIKKAVGKRSPNVAVPNQPRAGSTVVGASIDRDQERTLQREGKRKKVPRSLEIKGTTASKKLALRGCASPKSKVTRQSRLNMVRPTSQFPRNEVYPSALNGKKPSVPGSVVSQKPPTNNPSYGWSSLWTARSVLGEGLQRTIGTGADTNVWEDCWIPEELARPALPVGDEIDRDLRVHHLIIHETKCWNEPLIRELIVPEDVGKILAIRPSHIGRRYGYLWKHTKSGAYTVRSGYEVVNAKRKEDLLTEVQEPSITKLKSGLALSEARSWKMAQIVHGIEDEVGAEDQREDRVTTTAAEGREPRETRCQVDVSWTQEGATMGLGFMVLEGDRKCLLGLRNCTKAPSPLHAEGEGLVWAMKAMIRQGKRTMHFETDCAQLVSVIQNSEDWPAMTSVVEEISIESLHFECFSIAYIPRGMNQRADCLAKAVRARIDPFDCICVETPVWLAHVASLLE</sequence>
<organism evidence="4 5">
    <name type="scientific">Brassica carinata</name>
    <name type="common">Ethiopian mustard</name>
    <name type="synonym">Abyssinian cabbage</name>
    <dbReference type="NCBI Taxonomy" id="52824"/>
    <lineage>
        <taxon>Eukaryota</taxon>
        <taxon>Viridiplantae</taxon>
        <taxon>Streptophyta</taxon>
        <taxon>Embryophyta</taxon>
        <taxon>Tracheophyta</taxon>
        <taxon>Spermatophyta</taxon>
        <taxon>Magnoliopsida</taxon>
        <taxon>eudicotyledons</taxon>
        <taxon>Gunneridae</taxon>
        <taxon>Pentapetalae</taxon>
        <taxon>rosids</taxon>
        <taxon>malvids</taxon>
        <taxon>Brassicales</taxon>
        <taxon>Brassicaceae</taxon>
        <taxon>Brassiceae</taxon>
        <taxon>Brassica</taxon>
    </lineage>
</organism>
<dbReference type="Gene3D" id="3.30.420.10">
    <property type="entry name" value="Ribonuclease H-like superfamily/Ribonuclease H"/>
    <property type="match status" value="1"/>
</dbReference>
<dbReference type="Pfam" id="PF14111">
    <property type="entry name" value="DUF4283"/>
    <property type="match status" value="1"/>
</dbReference>
<feature type="compositionally biased region" description="Basic and acidic residues" evidence="1">
    <location>
        <begin position="558"/>
        <end position="593"/>
    </location>
</feature>
<evidence type="ECO:0008006" key="6">
    <source>
        <dbReference type="Google" id="ProtNLM"/>
    </source>
</evidence>
<name>A0A8X7QLG5_BRACI</name>
<dbReference type="SUPFAM" id="SSF53098">
    <property type="entry name" value="Ribonuclease H-like"/>
    <property type="match status" value="1"/>
</dbReference>
<feature type="compositionally biased region" description="Basic residues" evidence="1">
    <location>
        <begin position="435"/>
        <end position="444"/>
    </location>
</feature>
<keyword evidence="5" id="KW-1185">Reference proteome</keyword>
<feature type="region of interest" description="Disordered" evidence="1">
    <location>
        <begin position="554"/>
        <end position="643"/>
    </location>
</feature>
<proteinExistence type="predicted"/>
<feature type="region of interest" description="Disordered" evidence="1">
    <location>
        <begin position="403"/>
        <end position="444"/>
    </location>
</feature>
<dbReference type="InterPro" id="IPR044730">
    <property type="entry name" value="RNase_H-like_dom_plant"/>
</dbReference>
<accession>A0A8X7QLG5</accession>
<reference evidence="4 5" key="1">
    <citation type="submission" date="2020-02" db="EMBL/GenBank/DDBJ databases">
        <authorList>
            <person name="Ma Q."/>
            <person name="Huang Y."/>
            <person name="Song X."/>
            <person name="Pei D."/>
        </authorList>
    </citation>
    <scope>NUCLEOTIDE SEQUENCE [LARGE SCALE GENOMIC DNA]</scope>
    <source>
        <strain evidence="4">Sxm20200214</strain>
        <tissue evidence="4">Leaf</tissue>
    </source>
</reference>
<feature type="compositionally biased region" description="Basic and acidic residues" evidence="1">
    <location>
        <begin position="412"/>
        <end position="434"/>
    </location>
</feature>
<feature type="region of interest" description="Disordered" evidence="1">
    <location>
        <begin position="686"/>
        <end position="713"/>
    </location>
</feature>
<evidence type="ECO:0000259" key="3">
    <source>
        <dbReference type="Pfam" id="PF14111"/>
    </source>
</evidence>
<dbReference type="Proteomes" id="UP000886595">
    <property type="component" value="Unassembled WGS sequence"/>
</dbReference>
<dbReference type="GO" id="GO:0004523">
    <property type="term" value="F:RNA-DNA hybrid ribonuclease activity"/>
    <property type="evidence" value="ECO:0007669"/>
    <property type="project" value="InterPro"/>
</dbReference>
<feature type="compositionally biased region" description="Basic and acidic residues" evidence="1">
    <location>
        <begin position="1"/>
        <end position="15"/>
    </location>
</feature>
<evidence type="ECO:0000256" key="1">
    <source>
        <dbReference type="SAM" id="MobiDB-lite"/>
    </source>
</evidence>
<feature type="domain" description="RNase H type-1" evidence="2">
    <location>
        <begin position="906"/>
        <end position="1023"/>
    </location>
</feature>
<dbReference type="InterPro" id="IPR012337">
    <property type="entry name" value="RNaseH-like_sf"/>
</dbReference>
<evidence type="ECO:0000313" key="4">
    <source>
        <dbReference type="EMBL" id="KAG2272569.1"/>
    </source>
</evidence>
<feature type="compositionally biased region" description="Polar residues" evidence="1">
    <location>
        <begin position="335"/>
        <end position="344"/>
    </location>
</feature>
<feature type="domain" description="DUF4283" evidence="3">
    <location>
        <begin position="42"/>
        <end position="123"/>
    </location>
</feature>
<dbReference type="GO" id="GO:0003676">
    <property type="term" value="F:nucleic acid binding"/>
    <property type="evidence" value="ECO:0007669"/>
    <property type="project" value="InterPro"/>
</dbReference>
<dbReference type="CDD" id="cd06222">
    <property type="entry name" value="RNase_H_like"/>
    <property type="match status" value="1"/>
</dbReference>
<dbReference type="EMBL" id="JAAMPC010000013">
    <property type="protein sequence ID" value="KAG2272569.1"/>
    <property type="molecule type" value="Genomic_DNA"/>
</dbReference>
<dbReference type="AlphaFoldDB" id="A0A8X7QLG5"/>
<dbReference type="Pfam" id="PF13456">
    <property type="entry name" value="RVT_3"/>
    <property type="match status" value="1"/>
</dbReference>
<comment type="caution">
    <text evidence="4">The sequence shown here is derived from an EMBL/GenBank/DDBJ whole genome shotgun (WGS) entry which is preliminary data.</text>
</comment>
<dbReference type="InterPro" id="IPR002156">
    <property type="entry name" value="RNaseH_domain"/>
</dbReference>
<feature type="compositionally biased region" description="Basic and acidic residues" evidence="1">
    <location>
        <begin position="302"/>
        <end position="329"/>
    </location>
</feature>
<dbReference type="OrthoDB" id="1695837at2759"/>
<dbReference type="InterPro" id="IPR036397">
    <property type="entry name" value="RNaseH_sf"/>
</dbReference>
<feature type="region of interest" description="Disordered" evidence="1">
    <location>
        <begin position="239"/>
        <end position="367"/>
    </location>
</feature>